<evidence type="ECO:0000313" key="4">
    <source>
        <dbReference type="Proteomes" id="UP000092871"/>
    </source>
</evidence>
<organism evidence="1 4">
    <name type="scientific">Marinomonas gallaica</name>
    <dbReference type="NCBI Taxonomy" id="1806667"/>
    <lineage>
        <taxon>Bacteria</taxon>
        <taxon>Pseudomonadati</taxon>
        <taxon>Pseudomonadota</taxon>
        <taxon>Gammaproteobacteria</taxon>
        <taxon>Oceanospirillales</taxon>
        <taxon>Oceanospirillaceae</taxon>
        <taxon>Marinomonas</taxon>
    </lineage>
</organism>
<dbReference type="Proteomes" id="UP000092871">
    <property type="component" value="Unassembled WGS sequence"/>
</dbReference>
<accession>A0A1C3JUM8</accession>
<dbReference type="RefSeq" id="WP_067038160.1">
    <property type="nucleotide sequence ID" value="NZ_FLRA01000023.1"/>
</dbReference>
<reference evidence="2 3" key="2">
    <citation type="submission" date="2016-06" db="EMBL/GenBank/DDBJ databases">
        <authorList>
            <person name="Rodrigo-Torres L."/>
            <person name="Arahal D.R."/>
        </authorList>
    </citation>
    <scope>NUCLEOTIDE SEQUENCE [LARGE SCALE GENOMIC DNA]</scope>
    <source>
        <strain evidence="2 3">CECT 5116</strain>
    </source>
</reference>
<evidence type="ECO:0000313" key="2">
    <source>
        <dbReference type="EMBL" id="SBT21906.1"/>
    </source>
</evidence>
<dbReference type="EMBL" id="FLRB01000013">
    <property type="protein sequence ID" value="SBT21906.1"/>
    <property type="molecule type" value="Genomic_DNA"/>
</dbReference>
<reference evidence="1 4" key="1">
    <citation type="submission" date="2016-06" db="EMBL/GenBank/DDBJ databases">
        <authorList>
            <person name="Kjaerup R.B."/>
            <person name="Dalgaard T.S."/>
            <person name="Juul-Madsen H.R."/>
        </authorList>
    </citation>
    <scope>NUCLEOTIDE SEQUENCE [LARGE SCALE GENOMIC DNA]</scope>
    <source>
        <strain evidence="1 4">CECT 5115</strain>
    </source>
</reference>
<dbReference type="EMBL" id="FLRA01000023">
    <property type="protein sequence ID" value="SBT18951.1"/>
    <property type="molecule type" value="Genomic_DNA"/>
</dbReference>
<sequence length="672" mass="77710">MLEAHNLIGSIDEFINNELKGWVAEVGSDEKLDIELYCNKSKVWSGKANCHRKDLLLSGIGQGDNAFNIKVSNDYLLKDNEFEIKLKGESETILSKCISVESEISNLNSVDNFEVIRSVVSSAFDSDFYLMQVPNILLEGIDPVEHYIKFGWKLGLDPNPAFNTSSYLEDNELSGENIEPFYHWLNKGREAGISASLSLYPAKELTRSEKVVMPYFDFKYYLETYPDVKLSKQNPLVHYMRNGWKEGRNPNSHFNTVCYMLNNLDVILNQCNPFLYYVEHDNNKYLSYSETDVVKRLLKDKIFHAMQDITFPNELAKAEKVFVMVVPEHNEMSGGIYSMFSIANIVKRLKPQFGYEVLIVTKPNTQDVTYCRQKNFRNSEDVYRFNQITRLRNAKEIYLNIPEYATKNFTEILTNEEMSFLKSVEVLNVNILNQNTELMPDKHSFQDLREISNNLTQSVAHHSYFGQYYSDLYDLPTLLLPAYTDLSGYNAVQHHEKDDLIIYSLDDAPHKESVLNRIREKLPDFELIEIRGITFDQYMELANRCKYSISFGEGFDGYVAQPIYQGGIGITVYNEEFFPSEDFIKYPNFFESGVEMLDGIVDFIEYFESNVDRYFSLNKELIVEYDKLYSFDNYLEKIKGLLSFNFDLYPGSIDDSKMGVASYKLGLSSGNI</sequence>
<protein>
    <submittedName>
        <fullName evidence="1">Uncharacterized protein</fullName>
    </submittedName>
</protein>
<evidence type="ECO:0000313" key="3">
    <source>
        <dbReference type="Proteomes" id="UP000092840"/>
    </source>
</evidence>
<name>A0A1C3JUM8_9GAMM</name>
<dbReference type="AlphaFoldDB" id="A0A1C3JUM8"/>
<gene>
    <name evidence="1" type="ORF">MGA5115_03112</name>
    <name evidence="2" type="ORF">MGA5116_02516</name>
</gene>
<keyword evidence="3" id="KW-1185">Reference proteome</keyword>
<proteinExistence type="predicted"/>
<dbReference type="OrthoDB" id="7068720at2"/>
<evidence type="ECO:0000313" key="1">
    <source>
        <dbReference type="EMBL" id="SBT18951.1"/>
    </source>
</evidence>
<dbReference type="Proteomes" id="UP000092840">
    <property type="component" value="Unassembled WGS sequence"/>
</dbReference>